<dbReference type="OrthoDB" id="445556at2759"/>
<proteinExistence type="inferred from homology"/>
<keyword evidence="4" id="KW-1185">Reference proteome</keyword>
<protein>
    <submittedName>
        <fullName evidence="3">Uncharacterized protein</fullName>
    </submittedName>
</protein>
<feature type="coiled-coil region" evidence="2">
    <location>
        <begin position="40"/>
        <end position="101"/>
    </location>
</feature>
<name>G3AKU6_SPAPN</name>
<dbReference type="InterPro" id="IPR019269">
    <property type="entry name" value="BLOC1_su2"/>
</dbReference>
<dbReference type="InParanoid" id="G3AKU6"/>
<dbReference type="AlphaFoldDB" id="G3AKU6"/>
<sequence length="114" mass="12843">MSTSRDTPKLVSLALNAASKIVESDTNVSTIDLNLLENLNTNQSLNYIKLEKNLDDMETNSNQLKQLKAEFESHSQELISIENKIAILEEITTELDQWSKQLEHNVESAVNKGK</sequence>
<dbReference type="Pfam" id="PF10046">
    <property type="entry name" value="BLOC1_2"/>
    <property type="match status" value="1"/>
</dbReference>
<dbReference type="EMBL" id="GL996501">
    <property type="protein sequence ID" value="EGW33649.1"/>
    <property type="molecule type" value="Genomic_DNA"/>
</dbReference>
<dbReference type="eggNOG" id="ENOG502SG83">
    <property type="taxonomic scope" value="Eukaryota"/>
</dbReference>
<dbReference type="Proteomes" id="UP000000709">
    <property type="component" value="Unassembled WGS sequence"/>
</dbReference>
<keyword evidence="2" id="KW-0175">Coiled coil</keyword>
<comment type="similarity">
    <text evidence="1">Belongs to the BLOC1S2 family.</text>
</comment>
<dbReference type="GeneID" id="18870008"/>
<evidence type="ECO:0000256" key="1">
    <source>
        <dbReference type="ARBA" id="ARBA00008468"/>
    </source>
</evidence>
<evidence type="ECO:0000256" key="2">
    <source>
        <dbReference type="SAM" id="Coils"/>
    </source>
</evidence>
<dbReference type="OMA" id="DEEYGAY"/>
<dbReference type="KEGG" id="spaa:SPAPADRAFT_136981"/>
<accession>G3AKU6</accession>
<organism evidence="4">
    <name type="scientific">Spathaspora passalidarum (strain NRRL Y-27907 / 11-Y1)</name>
    <dbReference type="NCBI Taxonomy" id="619300"/>
    <lineage>
        <taxon>Eukaryota</taxon>
        <taxon>Fungi</taxon>
        <taxon>Dikarya</taxon>
        <taxon>Ascomycota</taxon>
        <taxon>Saccharomycotina</taxon>
        <taxon>Pichiomycetes</taxon>
        <taxon>Debaryomycetaceae</taxon>
        <taxon>Spathaspora</taxon>
    </lineage>
</organism>
<gene>
    <name evidence="3" type="ORF">SPAPADRAFT_136981</name>
</gene>
<dbReference type="RefSeq" id="XP_007375164.1">
    <property type="nucleotide sequence ID" value="XM_007375102.1"/>
</dbReference>
<dbReference type="HOGENOM" id="CLU_2184929_0_0_1"/>
<evidence type="ECO:0000313" key="4">
    <source>
        <dbReference type="Proteomes" id="UP000000709"/>
    </source>
</evidence>
<evidence type="ECO:0000313" key="3">
    <source>
        <dbReference type="EMBL" id="EGW33649.1"/>
    </source>
</evidence>
<reference evidence="3 4" key="1">
    <citation type="journal article" date="2011" name="Proc. Natl. Acad. Sci. U.S.A.">
        <title>Comparative genomics of xylose-fermenting fungi for enhanced biofuel production.</title>
        <authorList>
            <person name="Wohlbach D.J."/>
            <person name="Kuo A."/>
            <person name="Sato T.K."/>
            <person name="Potts K.M."/>
            <person name="Salamov A.A."/>
            <person name="LaButti K.M."/>
            <person name="Sun H."/>
            <person name="Clum A."/>
            <person name="Pangilinan J.L."/>
            <person name="Lindquist E.A."/>
            <person name="Lucas S."/>
            <person name="Lapidus A."/>
            <person name="Jin M."/>
            <person name="Gunawan C."/>
            <person name="Balan V."/>
            <person name="Dale B.E."/>
            <person name="Jeffries T.W."/>
            <person name="Zinkel R."/>
            <person name="Barry K.W."/>
            <person name="Grigoriev I.V."/>
            <person name="Gasch A.P."/>
        </authorList>
    </citation>
    <scope>NUCLEOTIDE SEQUENCE [LARGE SCALE GENOMIC DNA]</scope>
    <source>
        <strain evidence="4">NRRL Y-27907 / 11-Y1</strain>
    </source>
</reference>